<dbReference type="EMBL" id="CAXDID020000054">
    <property type="protein sequence ID" value="CAL6006384.1"/>
    <property type="molecule type" value="Genomic_DNA"/>
</dbReference>
<reference evidence="1" key="1">
    <citation type="submission" date="2023-06" db="EMBL/GenBank/DDBJ databases">
        <authorList>
            <person name="Kurt Z."/>
        </authorList>
    </citation>
    <scope>NUCLEOTIDE SEQUENCE</scope>
</reference>
<proteinExistence type="predicted"/>
<evidence type="ECO:0000313" key="1">
    <source>
        <dbReference type="EMBL" id="CAI9975688.1"/>
    </source>
</evidence>
<dbReference type="AlphaFoldDB" id="A0AA86VSB8"/>
<protein>
    <submittedName>
        <fullName evidence="2">Hypothetical_protein</fullName>
    </submittedName>
</protein>
<keyword evidence="3" id="KW-1185">Reference proteome</keyword>
<organism evidence="1">
    <name type="scientific">Hexamita inflata</name>
    <dbReference type="NCBI Taxonomy" id="28002"/>
    <lineage>
        <taxon>Eukaryota</taxon>
        <taxon>Metamonada</taxon>
        <taxon>Diplomonadida</taxon>
        <taxon>Hexamitidae</taxon>
        <taxon>Hexamitinae</taxon>
        <taxon>Hexamita</taxon>
    </lineage>
</organism>
<dbReference type="EMBL" id="CATOUU010001170">
    <property type="protein sequence ID" value="CAI9975688.1"/>
    <property type="molecule type" value="Genomic_DNA"/>
</dbReference>
<dbReference type="Proteomes" id="UP001642409">
    <property type="component" value="Unassembled WGS sequence"/>
</dbReference>
<evidence type="ECO:0000313" key="3">
    <source>
        <dbReference type="Proteomes" id="UP001642409"/>
    </source>
</evidence>
<reference evidence="2 3" key="2">
    <citation type="submission" date="2024-07" db="EMBL/GenBank/DDBJ databases">
        <authorList>
            <person name="Akdeniz Z."/>
        </authorList>
    </citation>
    <scope>NUCLEOTIDE SEQUENCE [LARGE SCALE GENOMIC DNA]</scope>
</reference>
<name>A0AA86VSB8_9EUKA</name>
<gene>
    <name evidence="2" type="ORF">HINF_LOCUS20127</name>
    <name evidence="1" type="ORF">HINF_LOCUS63333</name>
</gene>
<comment type="caution">
    <text evidence="1">The sequence shown here is derived from an EMBL/GenBank/DDBJ whole genome shotgun (WGS) entry which is preliminary data.</text>
</comment>
<sequence>MSIKEIYNEKIRSNSLQSVDLSKLLPQILPQINSRDSKEAKYHIAKFDHEESDSFQHVPDILQLRSRIIATKQCVDEEVERIESLLFTGKVLEKNCDKLLRNSQLQYNRLSKTASFEQ</sequence>
<evidence type="ECO:0000313" key="2">
    <source>
        <dbReference type="EMBL" id="CAL6006384.1"/>
    </source>
</evidence>
<accession>A0AA86VSB8</accession>